<dbReference type="SUPFAM" id="SSF55729">
    <property type="entry name" value="Acyl-CoA N-acyltransferases (Nat)"/>
    <property type="match status" value="1"/>
</dbReference>
<dbReference type="STRING" id="94128.A0A2A3EKR2"/>
<evidence type="ECO:0000313" key="1">
    <source>
        <dbReference type="EMBL" id="PBC32403.1"/>
    </source>
</evidence>
<dbReference type="InterPro" id="IPR016181">
    <property type="entry name" value="Acyl_CoA_acyltransferase"/>
</dbReference>
<organism evidence="1 2">
    <name type="scientific">Apis cerana cerana</name>
    <name type="common">Oriental honeybee</name>
    <dbReference type="NCBI Taxonomy" id="94128"/>
    <lineage>
        <taxon>Eukaryota</taxon>
        <taxon>Metazoa</taxon>
        <taxon>Ecdysozoa</taxon>
        <taxon>Arthropoda</taxon>
        <taxon>Hexapoda</taxon>
        <taxon>Insecta</taxon>
        <taxon>Pterygota</taxon>
        <taxon>Neoptera</taxon>
        <taxon>Endopterygota</taxon>
        <taxon>Hymenoptera</taxon>
        <taxon>Apocrita</taxon>
        <taxon>Aculeata</taxon>
        <taxon>Apoidea</taxon>
        <taxon>Anthophila</taxon>
        <taxon>Apidae</taxon>
        <taxon>Apis</taxon>
    </lineage>
</organism>
<protein>
    <recommendedName>
        <fullName evidence="3">N-acetyltransferase domain-containing protein</fullName>
    </recommendedName>
</protein>
<sequence length="265" mass="30667">MFKSRWVRRRSSIKDSDFFALSLRIAAIKKSRPPDDFINGDAPIVWERMSNGYRIVDLQLNKFMQALHFVLAYYSNSEPLFKCIKLCDDATSMKTFMNMVFKQMEGMIGFCAIREGSNELVGVLIASLFKKFNWIIKKGPDHQRRGVGTALLRSCITRVSNFTSIIFGQFTSSAAQTIAKRLNFDIIDEIPYKNLSLQNIRFEIFESCHPENYSIAHMMLKIIPILKISAHVLEARMISEEKIKLDLKQKIDSPKKKKKRIHVVY</sequence>
<accession>A0A2A3EKR2</accession>
<keyword evidence="2" id="KW-1185">Reference proteome</keyword>
<name>A0A2A3EKR2_APICC</name>
<evidence type="ECO:0000313" key="2">
    <source>
        <dbReference type="Proteomes" id="UP000242457"/>
    </source>
</evidence>
<proteinExistence type="predicted"/>
<dbReference type="EMBL" id="KZ288217">
    <property type="protein sequence ID" value="PBC32403.1"/>
    <property type="molecule type" value="Genomic_DNA"/>
</dbReference>
<reference evidence="1 2" key="1">
    <citation type="submission" date="2014-07" db="EMBL/GenBank/DDBJ databases">
        <title>Genomic and transcriptomic analysis on Apis cerana provide comprehensive insights into honey bee biology.</title>
        <authorList>
            <person name="Diao Q."/>
            <person name="Sun L."/>
            <person name="Zheng H."/>
            <person name="Zheng H."/>
            <person name="Xu S."/>
            <person name="Wang S."/>
            <person name="Zeng Z."/>
            <person name="Hu F."/>
            <person name="Su S."/>
            <person name="Wu J."/>
        </authorList>
    </citation>
    <scope>NUCLEOTIDE SEQUENCE [LARGE SCALE GENOMIC DNA]</scope>
    <source>
        <tissue evidence="1">Pupae without intestine</tissue>
    </source>
</reference>
<dbReference type="AlphaFoldDB" id="A0A2A3EKR2"/>
<dbReference type="CDD" id="cd04301">
    <property type="entry name" value="NAT_SF"/>
    <property type="match status" value="1"/>
</dbReference>
<dbReference type="OrthoDB" id="6588672at2759"/>
<evidence type="ECO:0008006" key="3">
    <source>
        <dbReference type="Google" id="ProtNLM"/>
    </source>
</evidence>
<gene>
    <name evidence="1" type="ORF">APICC_08965</name>
</gene>
<dbReference type="Gene3D" id="3.40.630.30">
    <property type="match status" value="2"/>
</dbReference>
<dbReference type="Proteomes" id="UP000242457">
    <property type="component" value="Unassembled WGS sequence"/>
</dbReference>